<gene>
    <name evidence="1" type="ORF">FYJ83_10585</name>
</gene>
<evidence type="ECO:0000313" key="2">
    <source>
        <dbReference type="Proteomes" id="UP000469523"/>
    </source>
</evidence>
<evidence type="ECO:0008006" key="3">
    <source>
        <dbReference type="Google" id="ProtNLM"/>
    </source>
</evidence>
<evidence type="ECO:0000313" key="1">
    <source>
        <dbReference type="EMBL" id="MSU01915.1"/>
    </source>
</evidence>
<proteinExistence type="predicted"/>
<name>A0A6N7XZJ7_9FIRM</name>
<dbReference type="Proteomes" id="UP000469523">
    <property type="component" value="Unassembled WGS sequence"/>
</dbReference>
<comment type="caution">
    <text evidence="1">The sequence shown here is derived from an EMBL/GenBank/DDBJ whole genome shotgun (WGS) entry which is preliminary data.</text>
</comment>
<accession>A0A6N7XZJ7</accession>
<dbReference type="RefSeq" id="WP_154440428.1">
    <property type="nucleotide sequence ID" value="NZ_VUNQ01000021.1"/>
</dbReference>
<dbReference type="EMBL" id="VUNQ01000021">
    <property type="protein sequence ID" value="MSU01915.1"/>
    <property type="molecule type" value="Genomic_DNA"/>
</dbReference>
<organism evidence="1 2">
    <name type="scientific">Tissierella pigra</name>
    <dbReference type="NCBI Taxonomy" id="2607614"/>
    <lineage>
        <taxon>Bacteria</taxon>
        <taxon>Bacillati</taxon>
        <taxon>Bacillota</taxon>
        <taxon>Tissierellia</taxon>
        <taxon>Tissierellales</taxon>
        <taxon>Tissierellaceae</taxon>
        <taxon>Tissierella</taxon>
    </lineage>
</organism>
<reference evidence="1 2" key="1">
    <citation type="submission" date="2019-09" db="EMBL/GenBank/DDBJ databases">
        <title>In-depth cultivation of the pig gut microbiome towards novel bacterial diversity and tailored functional studies.</title>
        <authorList>
            <person name="Wylensek D."/>
            <person name="Hitch T.C.A."/>
            <person name="Clavel T."/>
        </authorList>
    </citation>
    <scope>NUCLEOTIDE SEQUENCE [LARGE SCALE GENOMIC DNA]</scope>
    <source>
        <strain evidence="1 2">WCA3-693-APC-4?</strain>
    </source>
</reference>
<protein>
    <recommendedName>
        <fullName evidence="3">YopX protein domain-containing protein</fullName>
    </recommendedName>
</protein>
<keyword evidence="2" id="KW-1185">Reference proteome</keyword>
<dbReference type="AlphaFoldDB" id="A0A6N7XZJ7"/>
<sequence>MAKFEWIEFEVTEDIYWDDWGRFVKVFSKGQICKGKLYDDGVIVAESPYYEGISDSVDLSRIKILHDN</sequence>